<evidence type="ECO:0000313" key="9">
    <source>
        <dbReference type="Proteomes" id="UP001206206"/>
    </source>
</evidence>
<evidence type="ECO:0000313" key="8">
    <source>
        <dbReference type="EMBL" id="MCQ4040834.1"/>
    </source>
</evidence>
<evidence type="ECO:0000259" key="7">
    <source>
        <dbReference type="Pfam" id="PF05231"/>
    </source>
</evidence>
<comment type="caution">
    <text evidence="8">The sequence shown here is derived from an EMBL/GenBank/DDBJ whole genome shotgun (WGS) entry which is preliminary data.</text>
</comment>
<feature type="transmembrane region" description="Helical" evidence="6">
    <location>
        <begin position="266"/>
        <end position="290"/>
    </location>
</feature>
<gene>
    <name evidence="8" type="ORF">NON19_02035</name>
</gene>
<feature type="transmembrane region" description="Helical" evidence="6">
    <location>
        <begin position="55"/>
        <end position="79"/>
    </location>
</feature>
<evidence type="ECO:0000256" key="5">
    <source>
        <dbReference type="ARBA" id="ARBA00023136"/>
    </source>
</evidence>
<dbReference type="InterPro" id="IPR007895">
    <property type="entry name" value="MASE1"/>
</dbReference>
<reference evidence="8 9" key="1">
    <citation type="submission" date="2022-06" db="EMBL/GenBank/DDBJ databases">
        <title>Draft genome sequence of type strain Streptomyces rubrisoli DSM 42083.</title>
        <authorList>
            <person name="Duangmal K."/>
            <person name="Klaysubun C."/>
        </authorList>
    </citation>
    <scope>NUCLEOTIDE SEQUENCE [LARGE SCALE GENOMIC DNA]</scope>
    <source>
        <strain evidence="8 9">DSM 42083</strain>
    </source>
</reference>
<keyword evidence="2" id="KW-1003">Cell membrane</keyword>
<feature type="transmembrane region" description="Helical" evidence="6">
    <location>
        <begin position="201"/>
        <end position="230"/>
    </location>
</feature>
<evidence type="ECO:0000256" key="2">
    <source>
        <dbReference type="ARBA" id="ARBA00022475"/>
    </source>
</evidence>
<keyword evidence="9" id="KW-1185">Reference proteome</keyword>
<feature type="transmembrane region" description="Helical" evidence="6">
    <location>
        <begin position="16"/>
        <end position="35"/>
    </location>
</feature>
<comment type="subcellular location">
    <subcellularLocation>
        <location evidence="1">Cell membrane</location>
        <topology evidence="1">Multi-pass membrane protein</topology>
    </subcellularLocation>
</comment>
<name>A0ABT1P626_9ACTN</name>
<dbReference type="EMBL" id="JANFNH010000001">
    <property type="protein sequence ID" value="MCQ4040834.1"/>
    <property type="molecule type" value="Genomic_DNA"/>
</dbReference>
<evidence type="ECO:0000256" key="4">
    <source>
        <dbReference type="ARBA" id="ARBA00022989"/>
    </source>
</evidence>
<sequence length="330" mass="34734">MAAVVRNEEARRLAGTALRILAVAAAYYVTGYLGLLERVVVAGAVVTPLWPPTGIALTALLLMGLRIWPGIALGTLLVVASLGRMTPADAGIIAGNTLAPVCACLMLRRSGFRLDLARLRDGVALVFLGALTGMLVSATMGAGSLVGSGLLPPSRFWGAWAAWWAGDAMGVLVVTPLLLVARRARWPRDVPGSRWAEAAALVTVAAAVTTLVTSTRMSLLFLVFPVLIWAALRFRLAGAAPCVLFMSVLAVVAATHRAGPFAHHGLFAVMVNLQAFNGSAALTALLLAALTTEQQNTLRRIHQACDELTEVVARLTPGDSARRWPPDRPG</sequence>
<dbReference type="Pfam" id="PF05231">
    <property type="entry name" value="MASE1"/>
    <property type="match status" value="1"/>
</dbReference>
<evidence type="ECO:0000256" key="1">
    <source>
        <dbReference type="ARBA" id="ARBA00004651"/>
    </source>
</evidence>
<organism evidence="8 9">
    <name type="scientific">Streptantibioticus rubrisoli</name>
    <dbReference type="NCBI Taxonomy" id="1387313"/>
    <lineage>
        <taxon>Bacteria</taxon>
        <taxon>Bacillati</taxon>
        <taxon>Actinomycetota</taxon>
        <taxon>Actinomycetes</taxon>
        <taxon>Kitasatosporales</taxon>
        <taxon>Streptomycetaceae</taxon>
        <taxon>Streptantibioticus</taxon>
    </lineage>
</organism>
<proteinExistence type="predicted"/>
<feature type="transmembrane region" description="Helical" evidence="6">
    <location>
        <begin position="157"/>
        <end position="180"/>
    </location>
</feature>
<keyword evidence="5 6" id="KW-0472">Membrane</keyword>
<feature type="domain" description="MASE1" evidence="7">
    <location>
        <begin position="21"/>
        <end position="295"/>
    </location>
</feature>
<keyword evidence="4 6" id="KW-1133">Transmembrane helix</keyword>
<keyword evidence="3 6" id="KW-0812">Transmembrane</keyword>
<evidence type="ECO:0000256" key="3">
    <source>
        <dbReference type="ARBA" id="ARBA00022692"/>
    </source>
</evidence>
<feature type="transmembrane region" description="Helical" evidence="6">
    <location>
        <begin position="236"/>
        <end position="254"/>
    </location>
</feature>
<evidence type="ECO:0000256" key="6">
    <source>
        <dbReference type="SAM" id="Phobius"/>
    </source>
</evidence>
<accession>A0ABT1P626</accession>
<protein>
    <submittedName>
        <fullName evidence="8">MASE1 domain-containing protein</fullName>
    </submittedName>
</protein>
<dbReference type="Proteomes" id="UP001206206">
    <property type="component" value="Unassembled WGS sequence"/>
</dbReference>
<feature type="transmembrane region" description="Helical" evidence="6">
    <location>
        <begin position="123"/>
        <end position="145"/>
    </location>
</feature>